<accession>A0A6P8TW91</accession>
<feature type="domain" description="THAP-type" evidence="15">
    <location>
        <begin position="1"/>
        <end position="82"/>
    </location>
</feature>
<evidence type="ECO:0000259" key="15">
    <source>
        <dbReference type="PROSITE" id="PS50950"/>
    </source>
</evidence>
<evidence type="ECO:0000256" key="13">
    <source>
        <dbReference type="RuleBase" id="RU369073"/>
    </source>
</evidence>
<keyword evidence="10 13" id="KW-0539">Nucleus</keyword>
<evidence type="ECO:0000313" key="17">
    <source>
        <dbReference type="RefSeq" id="XP_034062755.1"/>
    </source>
</evidence>
<dbReference type="GO" id="GO:0003700">
    <property type="term" value="F:DNA-binding transcription factor activity"/>
    <property type="evidence" value="ECO:0007669"/>
    <property type="project" value="UniProtKB-UniRule"/>
</dbReference>
<gene>
    <name evidence="17" type="primary">LOC117540270</name>
</gene>
<dbReference type="InterPro" id="IPR026516">
    <property type="entry name" value="THAP1/10"/>
</dbReference>
<evidence type="ECO:0000256" key="4">
    <source>
        <dbReference type="ARBA" id="ARBA00022771"/>
    </source>
</evidence>
<feature type="compositionally biased region" description="Basic residues" evidence="14">
    <location>
        <begin position="85"/>
        <end position="94"/>
    </location>
</feature>
<dbReference type="Gene3D" id="6.20.210.20">
    <property type="entry name" value="THAP domain"/>
    <property type="match status" value="1"/>
</dbReference>
<dbReference type="KEGG" id="gacu:117540270"/>
<keyword evidence="11 13" id="KW-0131">Cell cycle</keyword>
<dbReference type="InParanoid" id="A0A6P8TW91"/>
<evidence type="ECO:0000313" key="16">
    <source>
        <dbReference type="Proteomes" id="UP000515161"/>
    </source>
</evidence>
<keyword evidence="3" id="KW-0479">Metal-binding</keyword>
<dbReference type="GO" id="GO:0001935">
    <property type="term" value="P:endothelial cell proliferation"/>
    <property type="evidence" value="ECO:0007669"/>
    <property type="project" value="UniProtKB-UniRule"/>
</dbReference>
<evidence type="ECO:0000256" key="8">
    <source>
        <dbReference type="ARBA" id="ARBA00023125"/>
    </source>
</evidence>
<comment type="similarity">
    <text evidence="2 13">Belongs to the THAP1 family.</text>
</comment>
<protein>
    <recommendedName>
        <fullName evidence="13">THAP domain-containing protein 1</fullName>
    </recommendedName>
</protein>
<dbReference type="RefSeq" id="XP_034062755.1">
    <property type="nucleotide sequence ID" value="XM_034206864.1"/>
</dbReference>
<name>A0A6P8TW91_GYMAC</name>
<evidence type="ECO:0000256" key="2">
    <source>
        <dbReference type="ARBA" id="ARBA00006177"/>
    </source>
</evidence>
<evidence type="ECO:0000256" key="14">
    <source>
        <dbReference type="SAM" id="MobiDB-lite"/>
    </source>
</evidence>
<dbReference type="InterPro" id="IPR038441">
    <property type="entry name" value="THAP_Znf_sf"/>
</dbReference>
<dbReference type="GO" id="GO:0005654">
    <property type="term" value="C:nucleoplasm"/>
    <property type="evidence" value="ECO:0007669"/>
    <property type="project" value="UniProtKB-SubCell"/>
</dbReference>
<evidence type="ECO:0000256" key="12">
    <source>
        <dbReference type="PROSITE-ProRule" id="PRU00309"/>
    </source>
</evidence>
<dbReference type="AlphaFoldDB" id="A0A6P8TW91"/>
<dbReference type="SUPFAM" id="SSF57716">
    <property type="entry name" value="Glucocorticoid receptor-like (DNA-binding domain)"/>
    <property type="match status" value="1"/>
</dbReference>
<reference evidence="17" key="1">
    <citation type="submission" date="2025-08" db="UniProtKB">
        <authorList>
            <consortium name="RefSeq"/>
        </authorList>
    </citation>
    <scope>IDENTIFICATION</scope>
</reference>
<evidence type="ECO:0000256" key="10">
    <source>
        <dbReference type="ARBA" id="ARBA00023242"/>
    </source>
</evidence>
<keyword evidence="8 12" id="KW-0238">DNA-binding</keyword>
<evidence type="ECO:0000256" key="3">
    <source>
        <dbReference type="ARBA" id="ARBA00022723"/>
    </source>
</evidence>
<dbReference type="PROSITE" id="PS50950">
    <property type="entry name" value="ZF_THAP"/>
    <property type="match status" value="1"/>
</dbReference>
<organism evidence="16 17">
    <name type="scientific">Gymnodraco acuticeps</name>
    <name type="common">Antarctic dragonfish</name>
    <dbReference type="NCBI Taxonomy" id="8218"/>
    <lineage>
        <taxon>Eukaryota</taxon>
        <taxon>Metazoa</taxon>
        <taxon>Chordata</taxon>
        <taxon>Craniata</taxon>
        <taxon>Vertebrata</taxon>
        <taxon>Euteleostomi</taxon>
        <taxon>Actinopterygii</taxon>
        <taxon>Neopterygii</taxon>
        <taxon>Teleostei</taxon>
        <taxon>Neoteleostei</taxon>
        <taxon>Acanthomorphata</taxon>
        <taxon>Eupercaria</taxon>
        <taxon>Perciformes</taxon>
        <taxon>Notothenioidei</taxon>
        <taxon>Bathydraconidae</taxon>
        <taxon>Gymnodraco</taxon>
    </lineage>
</organism>
<dbReference type="Proteomes" id="UP000515161">
    <property type="component" value="Unplaced"/>
</dbReference>
<feature type="region of interest" description="Disordered" evidence="14">
    <location>
        <begin position="85"/>
        <end position="105"/>
    </location>
</feature>
<keyword evidence="7 13" id="KW-0175">Coiled coil</keyword>
<dbReference type="GO" id="GO:0043565">
    <property type="term" value="F:sequence-specific DNA binding"/>
    <property type="evidence" value="ECO:0007669"/>
    <property type="project" value="UniProtKB-UniRule"/>
</dbReference>
<dbReference type="PANTHER" id="PTHR46600">
    <property type="entry name" value="THAP DOMAIN-CONTAINING"/>
    <property type="match status" value="1"/>
</dbReference>
<evidence type="ECO:0000256" key="7">
    <source>
        <dbReference type="ARBA" id="ARBA00023054"/>
    </source>
</evidence>
<evidence type="ECO:0000256" key="11">
    <source>
        <dbReference type="ARBA" id="ARBA00023306"/>
    </source>
</evidence>
<keyword evidence="9 13" id="KW-0804">Transcription</keyword>
<comment type="subcellular location">
    <subcellularLocation>
        <location evidence="1 13">Nucleus</location>
        <location evidence="1 13">Nucleoplasm</location>
    </subcellularLocation>
</comment>
<dbReference type="OrthoDB" id="8910514at2759"/>
<dbReference type="Pfam" id="PF05485">
    <property type="entry name" value="THAP"/>
    <property type="match status" value="1"/>
</dbReference>
<dbReference type="InterPro" id="IPR006612">
    <property type="entry name" value="THAP_Znf"/>
</dbReference>
<sequence length="334" mass="37794">MVGCAAFGCSNQYENGFRVYGFPKDVEPRKRWMAMVNRQNLCLTEDNNSRKLCHVHFEDDQYIGNKSGGNLRLRPDAVPTIFIHRPKPKRRKSTSRSMPPAVRNDDHSYYGTSNIEIQGDIEVEFQGNERDITDRVRQMMYDKAISFLRDSIHLFRGLKIGPKGSWKPVQTGLVMATTTILEVQHDLLRQGHKFVLTSRFTQDCLENTFSSIRLRNSVPTPVEFQYALRAVTVGQFLSPVHTGSYVEDGSGHLADFLDMQNSSCSPPDVLRVEQLVDLTTPPDITKTESCVLYHLAGYIVKRVISFSLCDKCQCALVKNVSDGENERAGLLVLK</sequence>
<comment type="function">
    <text evidence="13">DNA-binding transcription regulator that regulates endothelial cell proliferation and G1/S cell-cycle progression. Specifically binds the 5'-[AT]NTNN[GT]GGCA[AGT]-3' core DNA sequence and acts by modulating expression of pRB-E2F cell-cycle target genes.</text>
</comment>
<evidence type="ECO:0000256" key="1">
    <source>
        <dbReference type="ARBA" id="ARBA00004642"/>
    </source>
</evidence>
<keyword evidence="6 13" id="KW-0805">Transcription regulation</keyword>
<dbReference type="PANTHER" id="PTHR46600:SF1">
    <property type="entry name" value="THAP DOMAIN-CONTAINING PROTEIN 1"/>
    <property type="match status" value="1"/>
</dbReference>
<dbReference type="SMART" id="SM00692">
    <property type="entry name" value="DM3"/>
    <property type="match status" value="1"/>
</dbReference>
<proteinExistence type="inferred from homology"/>
<keyword evidence="16" id="KW-1185">Reference proteome</keyword>
<evidence type="ECO:0000256" key="9">
    <source>
        <dbReference type="ARBA" id="ARBA00023163"/>
    </source>
</evidence>
<dbReference type="GeneID" id="117540270"/>
<evidence type="ECO:0000256" key="5">
    <source>
        <dbReference type="ARBA" id="ARBA00022833"/>
    </source>
</evidence>
<keyword evidence="5" id="KW-0862">Zinc</keyword>
<keyword evidence="4 12" id="KW-0863">Zinc-finger</keyword>
<evidence type="ECO:0000256" key="6">
    <source>
        <dbReference type="ARBA" id="ARBA00023015"/>
    </source>
</evidence>
<dbReference type="GO" id="GO:0008270">
    <property type="term" value="F:zinc ion binding"/>
    <property type="evidence" value="ECO:0007669"/>
    <property type="project" value="UniProtKB-KW"/>
</dbReference>
<dbReference type="SMART" id="SM00980">
    <property type="entry name" value="THAP"/>
    <property type="match status" value="1"/>
</dbReference>